<comment type="caution">
    <text evidence="7">The sequence shown here is derived from an EMBL/GenBank/DDBJ whole genome shotgun (WGS) entry which is preliminary data.</text>
</comment>
<name>A0ABT8B124_9NEIS</name>
<evidence type="ECO:0000313" key="8">
    <source>
        <dbReference type="Proteomes" id="UP001180081"/>
    </source>
</evidence>
<reference evidence="7" key="1">
    <citation type="journal article" date="2014" name="Int. J. Syst. Evol. Microbiol.">
        <title>Complete genome of a new Firmicutes species belonging to the dominant human colonic microbiota ('Ruminococcus bicirculans') reveals two chromosomes and a selective capacity to utilize plant glucans.</title>
        <authorList>
            <consortium name="NISC Comparative Sequencing Program"/>
            <person name="Wegmann U."/>
            <person name="Louis P."/>
            <person name="Goesmann A."/>
            <person name="Henrissat B."/>
            <person name="Duncan S.H."/>
            <person name="Flint H.J."/>
        </authorList>
    </citation>
    <scope>NUCLEOTIDE SEQUENCE</scope>
    <source>
        <strain evidence="7">CECT 7703</strain>
    </source>
</reference>
<dbReference type="InterPro" id="IPR010432">
    <property type="entry name" value="RDD"/>
</dbReference>
<feature type="transmembrane region" description="Helical" evidence="5">
    <location>
        <begin position="113"/>
        <end position="133"/>
    </location>
</feature>
<feature type="transmembrane region" description="Helical" evidence="5">
    <location>
        <begin position="60"/>
        <end position="81"/>
    </location>
</feature>
<evidence type="ECO:0000256" key="2">
    <source>
        <dbReference type="ARBA" id="ARBA00022692"/>
    </source>
</evidence>
<dbReference type="RefSeq" id="WP_290331077.1">
    <property type="nucleotide sequence ID" value="NZ_JAUFPU010000001.1"/>
</dbReference>
<evidence type="ECO:0000256" key="5">
    <source>
        <dbReference type="SAM" id="Phobius"/>
    </source>
</evidence>
<dbReference type="PANTHER" id="PTHR38480:SF1">
    <property type="entry name" value="SLR0254 PROTEIN"/>
    <property type="match status" value="1"/>
</dbReference>
<feature type="transmembrane region" description="Helical" evidence="5">
    <location>
        <begin position="27"/>
        <end position="48"/>
    </location>
</feature>
<evidence type="ECO:0000256" key="1">
    <source>
        <dbReference type="ARBA" id="ARBA00004141"/>
    </source>
</evidence>
<dbReference type="Pfam" id="PF06271">
    <property type="entry name" value="RDD"/>
    <property type="match status" value="1"/>
</dbReference>
<keyword evidence="2 5" id="KW-0812">Transmembrane</keyword>
<keyword evidence="4 5" id="KW-0472">Membrane</keyword>
<accession>A0ABT8B124</accession>
<evidence type="ECO:0000256" key="4">
    <source>
        <dbReference type="ARBA" id="ARBA00023136"/>
    </source>
</evidence>
<protein>
    <submittedName>
        <fullName evidence="7">RDD family protein</fullName>
    </submittedName>
</protein>
<comment type="subcellular location">
    <subcellularLocation>
        <location evidence="1">Membrane</location>
        <topology evidence="1">Multi-pass membrane protein</topology>
    </subcellularLocation>
</comment>
<evidence type="ECO:0000313" key="7">
    <source>
        <dbReference type="EMBL" id="MDN3575411.1"/>
    </source>
</evidence>
<feature type="domain" description="RDD" evidence="6">
    <location>
        <begin position="21"/>
        <end position="146"/>
    </location>
</feature>
<gene>
    <name evidence="7" type="ORF">QWZ03_01310</name>
</gene>
<reference evidence="7" key="2">
    <citation type="submission" date="2023-06" db="EMBL/GenBank/DDBJ databases">
        <authorList>
            <person name="Lucena T."/>
            <person name="Sun Q."/>
        </authorList>
    </citation>
    <scope>NUCLEOTIDE SEQUENCE</scope>
    <source>
        <strain evidence="7">CECT 7703</strain>
    </source>
</reference>
<evidence type="ECO:0000259" key="6">
    <source>
        <dbReference type="Pfam" id="PF06271"/>
    </source>
</evidence>
<dbReference type="PANTHER" id="PTHR38480">
    <property type="entry name" value="SLR0254 PROTEIN"/>
    <property type="match status" value="1"/>
</dbReference>
<organism evidence="7 8">
    <name type="scientific">Chitinimonas viridis</name>
    <dbReference type="NCBI Taxonomy" id="664880"/>
    <lineage>
        <taxon>Bacteria</taxon>
        <taxon>Pseudomonadati</taxon>
        <taxon>Pseudomonadota</taxon>
        <taxon>Betaproteobacteria</taxon>
        <taxon>Neisseriales</taxon>
        <taxon>Chitinibacteraceae</taxon>
        <taxon>Chitinimonas</taxon>
    </lineage>
</organism>
<keyword evidence="3 5" id="KW-1133">Transmembrane helix</keyword>
<dbReference type="Proteomes" id="UP001180081">
    <property type="component" value="Unassembled WGS sequence"/>
</dbReference>
<sequence>MLDGRLALLTPEGIRLSLTPAGPVRRAFAWTIDFVLWLIAVIVIAIAIRFAMGDSNLGEGLFLVVLFLSYWGYPILCEVYAGGKTLGKRWMGLEVVREDGLPVGWRESSLRNLLLVADFLPMMYATGLLCMLFDHRFRRLGDLVAGTLVIYSPKTRARKAAQSGEAHPLPFPLTPEQQRALIDLVERAEHLPPSRCLELADLAEPLTGLRGEASLARLRAYVAGLTR</sequence>
<dbReference type="EMBL" id="JAUFPU010000001">
    <property type="protein sequence ID" value="MDN3575411.1"/>
    <property type="molecule type" value="Genomic_DNA"/>
</dbReference>
<proteinExistence type="predicted"/>
<keyword evidence="8" id="KW-1185">Reference proteome</keyword>
<evidence type="ECO:0000256" key="3">
    <source>
        <dbReference type="ARBA" id="ARBA00022989"/>
    </source>
</evidence>